<proteinExistence type="predicted"/>
<keyword evidence="1" id="KW-1133">Transmembrane helix</keyword>
<gene>
    <name evidence="2" type="ORF">ENO04_02025</name>
</gene>
<evidence type="ECO:0000256" key="1">
    <source>
        <dbReference type="SAM" id="Phobius"/>
    </source>
</evidence>
<keyword evidence="1" id="KW-0812">Transmembrane</keyword>
<name>A0A7C1ID03_9CREN</name>
<comment type="caution">
    <text evidence="2">The sequence shown here is derived from an EMBL/GenBank/DDBJ whole genome shotgun (WGS) entry which is preliminary data.</text>
</comment>
<reference evidence="2" key="1">
    <citation type="journal article" date="2020" name="mSystems">
        <title>Genome- and Community-Level Interaction Insights into Carbon Utilization and Element Cycling Functions of Hydrothermarchaeota in Hydrothermal Sediment.</title>
        <authorList>
            <person name="Zhou Z."/>
            <person name="Liu Y."/>
            <person name="Xu W."/>
            <person name="Pan J."/>
            <person name="Luo Z.H."/>
            <person name="Li M."/>
        </authorList>
    </citation>
    <scope>NUCLEOTIDE SEQUENCE [LARGE SCALE GENOMIC DNA]</scope>
    <source>
        <strain evidence="2">SpSt-123</strain>
    </source>
</reference>
<dbReference type="AlphaFoldDB" id="A0A7C1ID03"/>
<organism evidence="2">
    <name type="scientific">Fervidicoccus fontis</name>
    <dbReference type="NCBI Taxonomy" id="683846"/>
    <lineage>
        <taxon>Archaea</taxon>
        <taxon>Thermoproteota</taxon>
        <taxon>Thermoprotei</taxon>
        <taxon>Fervidicoccales</taxon>
        <taxon>Fervidicoccaceae</taxon>
        <taxon>Fervidicoccus</taxon>
    </lineage>
</organism>
<feature type="transmembrane region" description="Helical" evidence="1">
    <location>
        <begin position="85"/>
        <end position="104"/>
    </location>
</feature>
<feature type="transmembrane region" description="Helical" evidence="1">
    <location>
        <begin position="124"/>
        <end position="144"/>
    </location>
</feature>
<keyword evidence="1" id="KW-0472">Membrane</keyword>
<dbReference type="EMBL" id="DSDY01000064">
    <property type="protein sequence ID" value="HDS10390.1"/>
    <property type="molecule type" value="Genomic_DNA"/>
</dbReference>
<protein>
    <recommendedName>
        <fullName evidence="3">DUF106 domain-containing protein</fullName>
    </recommendedName>
</protein>
<sequence>MPSEPMLLTYIYALGILSALVMGVLMRLVANPIEASSIKQRIRELESTLPPKHLRTPKHERKARIIESEVRKLRKRYTIITLKRLTAMFFVYGVTLTIIFLRLPSMISSPVPVPLFTYEIEGKIYVPTSIVYIMIILLLSPISLRLAEPPIIQKPGNAEEQKPNRS</sequence>
<accession>A0A7C1ID03</accession>
<evidence type="ECO:0000313" key="2">
    <source>
        <dbReference type="EMBL" id="HDS10390.1"/>
    </source>
</evidence>
<feature type="transmembrane region" description="Helical" evidence="1">
    <location>
        <begin position="6"/>
        <end position="30"/>
    </location>
</feature>
<evidence type="ECO:0008006" key="3">
    <source>
        <dbReference type="Google" id="ProtNLM"/>
    </source>
</evidence>